<feature type="repeat" description="WD" evidence="6">
    <location>
        <begin position="79"/>
        <end position="120"/>
    </location>
</feature>
<feature type="region of interest" description="Disordered" evidence="7">
    <location>
        <begin position="352"/>
        <end position="392"/>
    </location>
</feature>
<dbReference type="GO" id="GO:0036265">
    <property type="term" value="P:RNA (guanine-N7)-methylation"/>
    <property type="evidence" value="ECO:0007669"/>
    <property type="project" value="InterPro"/>
</dbReference>
<dbReference type="Proteomes" id="UP000246740">
    <property type="component" value="Unassembled WGS sequence"/>
</dbReference>
<gene>
    <name evidence="8" type="ORF">BCV70DRAFT_42281</name>
</gene>
<dbReference type="InterPro" id="IPR015943">
    <property type="entry name" value="WD40/YVTN_repeat-like_dom_sf"/>
</dbReference>
<keyword evidence="4" id="KW-0677">Repeat</keyword>
<name>A0A317XJ55_9BASI</name>
<dbReference type="InParanoid" id="A0A317XJ55"/>
<dbReference type="SUPFAM" id="SSF50978">
    <property type="entry name" value="WD40 repeat-like"/>
    <property type="match status" value="1"/>
</dbReference>
<comment type="subcellular location">
    <subcellularLocation>
        <location evidence="1">Nucleus</location>
    </subcellularLocation>
</comment>
<feature type="region of interest" description="Disordered" evidence="7">
    <location>
        <begin position="595"/>
        <end position="640"/>
    </location>
</feature>
<evidence type="ECO:0000256" key="1">
    <source>
        <dbReference type="ARBA" id="ARBA00004123"/>
    </source>
</evidence>
<feature type="region of interest" description="Disordered" evidence="7">
    <location>
        <begin position="193"/>
        <end position="213"/>
    </location>
</feature>
<evidence type="ECO:0000256" key="7">
    <source>
        <dbReference type="SAM" id="MobiDB-lite"/>
    </source>
</evidence>
<dbReference type="GO" id="GO:0005634">
    <property type="term" value="C:nucleus"/>
    <property type="evidence" value="ECO:0007669"/>
    <property type="project" value="UniProtKB-SubCell"/>
</dbReference>
<dbReference type="GO" id="GO:0043527">
    <property type="term" value="C:tRNA methyltransferase complex"/>
    <property type="evidence" value="ECO:0007669"/>
    <property type="project" value="TreeGrafter"/>
</dbReference>
<keyword evidence="5" id="KW-0539">Nucleus</keyword>
<evidence type="ECO:0000256" key="4">
    <source>
        <dbReference type="ARBA" id="ARBA00022737"/>
    </source>
</evidence>
<dbReference type="PANTHER" id="PTHR16288">
    <property type="entry name" value="WD40 REPEAT PROTEIN 4"/>
    <property type="match status" value="1"/>
</dbReference>
<evidence type="ECO:0000256" key="5">
    <source>
        <dbReference type="ARBA" id="ARBA00023242"/>
    </source>
</evidence>
<dbReference type="GO" id="GO:0006400">
    <property type="term" value="P:tRNA modification"/>
    <property type="evidence" value="ECO:0007669"/>
    <property type="project" value="TreeGrafter"/>
</dbReference>
<evidence type="ECO:0000313" key="8">
    <source>
        <dbReference type="EMBL" id="PWY97862.1"/>
    </source>
</evidence>
<reference evidence="8 9" key="1">
    <citation type="journal article" date="2018" name="Mol. Biol. Evol.">
        <title>Broad Genomic Sampling Reveals a Smut Pathogenic Ancestry of the Fungal Clade Ustilaginomycotina.</title>
        <authorList>
            <person name="Kijpornyongpan T."/>
            <person name="Mondo S.J."/>
            <person name="Barry K."/>
            <person name="Sandor L."/>
            <person name="Lee J."/>
            <person name="Lipzen A."/>
            <person name="Pangilinan J."/>
            <person name="LaButti K."/>
            <person name="Hainaut M."/>
            <person name="Henrissat B."/>
            <person name="Grigoriev I.V."/>
            <person name="Spatafora J.W."/>
            <person name="Aime M.C."/>
        </authorList>
    </citation>
    <scope>NUCLEOTIDE SEQUENCE [LARGE SCALE GENOMIC DNA]</scope>
    <source>
        <strain evidence="8 9">MCA 3645</strain>
    </source>
</reference>
<evidence type="ECO:0000256" key="2">
    <source>
        <dbReference type="ARBA" id="ARBA00022574"/>
    </source>
</evidence>
<keyword evidence="9" id="KW-1185">Reference proteome</keyword>
<protein>
    <submittedName>
        <fullName evidence="8">Uncharacterized protein</fullName>
    </submittedName>
</protein>
<dbReference type="GO" id="GO:0005829">
    <property type="term" value="C:cytosol"/>
    <property type="evidence" value="ECO:0007669"/>
    <property type="project" value="TreeGrafter"/>
</dbReference>
<proteinExistence type="predicted"/>
<evidence type="ECO:0000256" key="3">
    <source>
        <dbReference type="ARBA" id="ARBA00022694"/>
    </source>
</evidence>
<dbReference type="PANTHER" id="PTHR16288:SF0">
    <property type="entry name" value="TRNA (GUANINE-N(7)-)-METHYLTRANSFERASE NON-CATALYTIC SUBUNIT WDR4"/>
    <property type="match status" value="1"/>
</dbReference>
<evidence type="ECO:0000256" key="6">
    <source>
        <dbReference type="PROSITE-ProRule" id="PRU00221"/>
    </source>
</evidence>
<dbReference type="AlphaFoldDB" id="A0A317XJ55"/>
<keyword evidence="3" id="KW-0819">tRNA processing</keyword>
<dbReference type="InterPro" id="IPR028884">
    <property type="entry name" value="Trm82"/>
</dbReference>
<dbReference type="OrthoDB" id="339900at2759"/>
<dbReference type="InterPro" id="IPR036322">
    <property type="entry name" value="WD40_repeat_dom_sf"/>
</dbReference>
<dbReference type="InterPro" id="IPR001680">
    <property type="entry name" value="WD40_rpt"/>
</dbReference>
<evidence type="ECO:0000313" key="9">
    <source>
        <dbReference type="Proteomes" id="UP000246740"/>
    </source>
</evidence>
<dbReference type="EMBL" id="KZ819201">
    <property type="protein sequence ID" value="PWY97862.1"/>
    <property type="molecule type" value="Genomic_DNA"/>
</dbReference>
<dbReference type="PROSITE" id="PS50082">
    <property type="entry name" value="WD_REPEATS_2"/>
    <property type="match status" value="1"/>
</dbReference>
<sequence length="653" mass="69559">MAEAGPSSSVALASAPLHHVASANHSDLAVFLSANSIQLIQQRPSASGDANVNVQNIPTDVIVPQPVKPDQSDAARYAEQPHITFARIAAFSPSDRFLALTGDDKVLRVWRLDTDASDGSITGFGFGKEVLIKHLPKRAAILHWMNPVGSQSRLDKDAAEELIVVDRFGDVRSFILDSTSSYIPPTVAAATAASASTSTQPTDDEQDQMDSPTDPSMQILLGHVSMVTALEFIPHPTPGKVPPFVVTSDRDEHIRISRWGSKRLGYVIERFLQGSRSFVGALAVVPDGAGSHCLVSSDGGDALRVWALPEAQAGASKAPPLSSEAACISINTIGSALAPYVLARDREERRREAKLLQASSKRAQKQKRKQQESGANTTADEPAKPRAADYSKNSKPTIVISRLVPFQMPGAPAGEAQLLIVAEGATALFHIPLQALLKAVEPNADGSSGKQRDLADQVRVAPTATPVLDVALRQSSSTDVSLIATFDTRDEFQPSSDSPSSTEAQLFTFSSERGAFQPTASLLVDSILPATVDDSSSSAGSARAKLDASQVENQSLYPSLTTWPKIEVPSSAEIIANRTTRKGRFNHPLNTSLIGVAPTDQASSSADAADADADSDESHRQKLVKTMQGGKRERGRERNREAIRLAAEKAGVQ</sequence>
<dbReference type="Gene3D" id="2.130.10.10">
    <property type="entry name" value="YVTN repeat-like/Quinoprotein amine dehydrogenase"/>
    <property type="match status" value="1"/>
</dbReference>
<keyword evidence="2 6" id="KW-0853">WD repeat</keyword>
<dbReference type="STRING" id="1882483.A0A317XJ55"/>
<accession>A0A317XJ55</accession>
<feature type="compositionally biased region" description="Basic and acidic residues" evidence="7">
    <location>
        <begin position="630"/>
        <end position="640"/>
    </location>
</feature>
<dbReference type="SMART" id="SM00320">
    <property type="entry name" value="WD40"/>
    <property type="match status" value="3"/>
</dbReference>
<organism evidence="8 9">
    <name type="scientific">Testicularia cyperi</name>
    <dbReference type="NCBI Taxonomy" id="1882483"/>
    <lineage>
        <taxon>Eukaryota</taxon>
        <taxon>Fungi</taxon>
        <taxon>Dikarya</taxon>
        <taxon>Basidiomycota</taxon>
        <taxon>Ustilaginomycotina</taxon>
        <taxon>Ustilaginomycetes</taxon>
        <taxon>Ustilaginales</taxon>
        <taxon>Anthracoideaceae</taxon>
        <taxon>Testicularia</taxon>
    </lineage>
</organism>